<dbReference type="AlphaFoldDB" id="A0A0X9RBN3"/>
<keyword evidence="1" id="KW-1133">Transmembrane helix</keyword>
<accession>A0A0X9RBN3</accession>
<keyword evidence="2" id="KW-0496">Mitochondrion</keyword>
<organism evidence="2">
    <name type="scientific">Diodora graeca</name>
    <name type="common">Greek keyhole limpet</name>
    <name type="synonym">Patella graeca</name>
    <dbReference type="NCBI Taxonomy" id="120387"/>
    <lineage>
        <taxon>Eukaryota</taxon>
        <taxon>Metazoa</taxon>
        <taxon>Spiralia</taxon>
        <taxon>Lophotrochozoa</taxon>
        <taxon>Mollusca</taxon>
        <taxon>Gastropoda</taxon>
        <taxon>Vetigastropoda</taxon>
        <taxon>Lepetellida</taxon>
        <taxon>Fissurelloidea</taxon>
        <taxon>Fissurellidae</taxon>
        <taxon>Diodora</taxon>
    </lineage>
</organism>
<protein>
    <submittedName>
        <fullName evidence="2">ATP synthase F0 subunit 8</fullName>
    </submittedName>
</protein>
<evidence type="ECO:0000313" key="2">
    <source>
        <dbReference type="EMBL" id="AMA07333.1"/>
    </source>
</evidence>
<proteinExistence type="predicted"/>
<evidence type="ECO:0000256" key="1">
    <source>
        <dbReference type="SAM" id="Phobius"/>
    </source>
</evidence>
<keyword evidence="1" id="KW-0472">Membrane</keyword>
<keyword evidence="1" id="KW-0812">Transmembrane</keyword>
<dbReference type="EMBL" id="KT207825">
    <property type="protein sequence ID" value="AMA07333.1"/>
    <property type="molecule type" value="Genomic_DNA"/>
</dbReference>
<sequence>MAQLAPVNWIYAFCMLWFCVILVVSLLWWGFSPVYGAFVSKVGFEGNRDVGEAEKSVGGEEGSVSWLW</sequence>
<feature type="transmembrane region" description="Helical" evidence="1">
    <location>
        <begin position="9"/>
        <end position="31"/>
    </location>
</feature>
<reference evidence="2" key="1">
    <citation type="journal article" date="2016" name="Zool. Scr.">
        <title>Mitogenomics of Vetigastropoda: insights into the evolution of pallial symmetry.</title>
        <authorList>
            <person name="Uribe J.E."/>
            <person name="Kano Y."/>
            <person name="Templado J."/>
            <person name="Zardoya R."/>
        </authorList>
    </citation>
    <scope>NUCLEOTIDE SEQUENCE</scope>
</reference>
<geneLocation type="mitochondrion" evidence="2"/>
<gene>
    <name evidence="2" type="primary">ATP8</name>
</gene>
<name>A0A0X9RBN3_DIOGA</name>